<gene>
    <name evidence="2" type="ORF">A1O9_13132</name>
</gene>
<dbReference type="EMBL" id="AMGV01000077">
    <property type="protein sequence ID" value="KEF50819.1"/>
    <property type="molecule type" value="Genomic_DNA"/>
</dbReference>
<organism evidence="2 3">
    <name type="scientific">Exophiala aquamarina CBS 119918</name>
    <dbReference type="NCBI Taxonomy" id="1182545"/>
    <lineage>
        <taxon>Eukaryota</taxon>
        <taxon>Fungi</taxon>
        <taxon>Dikarya</taxon>
        <taxon>Ascomycota</taxon>
        <taxon>Pezizomycotina</taxon>
        <taxon>Eurotiomycetes</taxon>
        <taxon>Chaetothyriomycetidae</taxon>
        <taxon>Chaetothyriales</taxon>
        <taxon>Herpotrichiellaceae</taxon>
        <taxon>Exophiala</taxon>
    </lineage>
</organism>
<dbReference type="RefSeq" id="XP_013253409.1">
    <property type="nucleotide sequence ID" value="XM_013397955.1"/>
</dbReference>
<keyword evidence="3" id="KW-1185">Reference proteome</keyword>
<dbReference type="OrthoDB" id="10351381at2759"/>
<dbReference type="VEuPathDB" id="FungiDB:A1O9_13132"/>
<dbReference type="AlphaFoldDB" id="A0A072NSK2"/>
<accession>A0A072NSK2</accession>
<feature type="coiled-coil region" evidence="1">
    <location>
        <begin position="106"/>
        <end position="140"/>
    </location>
</feature>
<dbReference type="GeneID" id="25288023"/>
<comment type="caution">
    <text evidence="2">The sequence shown here is derived from an EMBL/GenBank/DDBJ whole genome shotgun (WGS) entry which is preliminary data.</text>
</comment>
<evidence type="ECO:0000313" key="3">
    <source>
        <dbReference type="Proteomes" id="UP000027920"/>
    </source>
</evidence>
<protein>
    <submittedName>
        <fullName evidence="2">Uncharacterized protein</fullName>
    </submittedName>
</protein>
<reference evidence="2 3" key="1">
    <citation type="submission" date="2013-03" db="EMBL/GenBank/DDBJ databases">
        <title>The Genome Sequence of Exophiala aquamarina CBS 119918.</title>
        <authorList>
            <consortium name="The Broad Institute Genomics Platform"/>
            <person name="Cuomo C."/>
            <person name="de Hoog S."/>
            <person name="Gorbushina A."/>
            <person name="Walker B."/>
            <person name="Young S.K."/>
            <person name="Zeng Q."/>
            <person name="Gargeya S."/>
            <person name="Fitzgerald M."/>
            <person name="Haas B."/>
            <person name="Abouelleil A."/>
            <person name="Allen A.W."/>
            <person name="Alvarado L."/>
            <person name="Arachchi H.M."/>
            <person name="Berlin A.M."/>
            <person name="Chapman S.B."/>
            <person name="Gainer-Dewar J."/>
            <person name="Goldberg J."/>
            <person name="Griggs A."/>
            <person name="Gujja S."/>
            <person name="Hansen M."/>
            <person name="Howarth C."/>
            <person name="Imamovic A."/>
            <person name="Ireland A."/>
            <person name="Larimer J."/>
            <person name="McCowan C."/>
            <person name="Murphy C."/>
            <person name="Pearson M."/>
            <person name="Poon T.W."/>
            <person name="Priest M."/>
            <person name="Roberts A."/>
            <person name="Saif S."/>
            <person name="Shea T."/>
            <person name="Sisk P."/>
            <person name="Sykes S."/>
            <person name="Wortman J."/>
            <person name="Nusbaum C."/>
            <person name="Birren B."/>
        </authorList>
    </citation>
    <scope>NUCLEOTIDE SEQUENCE [LARGE SCALE GENOMIC DNA]</scope>
    <source>
        <strain evidence="2 3">CBS 119918</strain>
    </source>
</reference>
<sequence length="335" mass="38541">MKGCRQCFTEGKECSYDVWDRCVACSEGGYMCWPPINLDELMVKTRELRTLQSDADHLRTILTGKAIKLKSTQEVFLQRRDSLGPASNEADRLLVSQLQQQGRSQRKDIEDDRRKYETMRKSIQEKLEEKEDIAHKLADLVLDRFAQDCERCGELQQVCNFPENSHLCTTCTTDVVRCTGDADWDDLDLMWNAADPLDQQVDDFLLKNLPDPAIFQKLKDNEASTGATLKQYFDRSGLSAQEREESSRLGNQRQQIRDSLEQIRAASFCDNVTYQELLSLRVVLTIAGNAAMRWWSDYDVELEERTGYPTQRRLPSVGDMTDKQYSDAVAWVRAH</sequence>
<dbReference type="Proteomes" id="UP000027920">
    <property type="component" value="Unassembled WGS sequence"/>
</dbReference>
<proteinExistence type="predicted"/>
<feature type="non-terminal residue" evidence="2">
    <location>
        <position position="335"/>
    </location>
</feature>
<keyword evidence="1" id="KW-0175">Coiled coil</keyword>
<evidence type="ECO:0000256" key="1">
    <source>
        <dbReference type="SAM" id="Coils"/>
    </source>
</evidence>
<name>A0A072NSK2_9EURO</name>
<dbReference type="HOGENOM" id="CLU_830420_0_0_1"/>
<evidence type="ECO:0000313" key="2">
    <source>
        <dbReference type="EMBL" id="KEF50819.1"/>
    </source>
</evidence>